<dbReference type="EMBL" id="BLBS01000040">
    <property type="protein sequence ID" value="GET90327.1"/>
    <property type="molecule type" value="Genomic_DNA"/>
</dbReference>
<accession>A0A640KS14</accession>
<evidence type="ECO:0000313" key="1">
    <source>
        <dbReference type="EMBL" id="GET90327.1"/>
    </source>
</evidence>
<dbReference type="AlphaFoldDB" id="A0A640KS14"/>
<dbReference type="Proteomes" id="UP000419144">
    <property type="component" value="Unassembled WGS sequence"/>
</dbReference>
<sequence>MRPPLLARLRPHGVGDVGVAGGDQGDVRVGSPARVCKGVNGGRGASGGPWISVNIAFHRGHSAAGDELIRSRGESVHRVGGPLTDHLREHLSHVSPERRLANLVLVYA</sequence>
<keyword evidence="2" id="KW-1185">Reference proteome</keyword>
<protein>
    <submittedName>
        <fullName evidence="1">Flagellar radial spoke protein, putative</fullName>
    </submittedName>
</protein>
<organism evidence="1 2">
    <name type="scientific">Leishmania tarentolae</name>
    <name type="common">Sauroleishmania tarentolae</name>
    <dbReference type="NCBI Taxonomy" id="5689"/>
    <lineage>
        <taxon>Eukaryota</taxon>
        <taxon>Discoba</taxon>
        <taxon>Euglenozoa</taxon>
        <taxon>Kinetoplastea</taxon>
        <taxon>Metakinetoplastina</taxon>
        <taxon>Trypanosomatida</taxon>
        <taxon>Trypanosomatidae</taxon>
        <taxon>Leishmaniinae</taxon>
        <taxon>Leishmania</taxon>
        <taxon>lizard Leishmania</taxon>
    </lineage>
</organism>
<evidence type="ECO:0000313" key="2">
    <source>
        <dbReference type="Proteomes" id="UP000419144"/>
    </source>
</evidence>
<name>A0A640KS14_LEITA</name>
<keyword evidence="1" id="KW-0969">Cilium</keyword>
<keyword evidence="1" id="KW-0966">Cell projection</keyword>
<reference evidence="1" key="1">
    <citation type="submission" date="2019-11" db="EMBL/GenBank/DDBJ databases">
        <title>Leishmania tarentolae CDS.</title>
        <authorList>
            <person name="Goto Y."/>
            <person name="Yamagishi J."/>
        </authorList>
    </citation>
    <scope>NUCLEOTIDE SEQUENCE [LARGE SCALE GENOMIC DNA]</scope>
    <source>
        <strain evidence="1">Parrot Tar II</strain>
    </source>
</reference>
<dbReference type="VEuPathDB" id="TriTrypDB:LtaPh_2906851"/>
<keyword evidence="1" id="KW-0282">Flagellum</keyword>
<proteinExistence type="predicted"/>
<comment type="caution">
    <text evidence="1">The sequence shown here is derived from an EMBL/GenBank/DDBJ whole genome shotgun (WGS) entry which is preliminary data.</text>
</comment>
<gene>
    <name evidence="1" type="ORF">LtaPh_2906851</name>
</gene>